<keyword evidence="2" id="KW-1185">Reference proteome</keyword>
<proteinExistence type="predicted"/>
<gene>
    <name evidence="1" type="ORF">SEMRO_1716_G293130.1</name>
</gene>
<evidence type="ECO:0000313" key="2">
    <source>
        <dbReference type="Proteomes" id="UP001153069"/>
    </source>
</evidence>
<accession>A0A9N8ER23</accession>
<reference evidence="1" key="1">
    <citation type="submission" date="2020-06" db="EMBL/GenBank/DDBJ databases">
        <authorList>
            <consortium name="Plant Systems Biology data submission"/>
        </authorList>
    </citation>
    <scope>NUCLEOTIDE SEQUENCE</scope>
    <source>
        <strain evidence="1">D6</strain>
    </source>
</reference>
<evidence type="ECO:0000313" key="1">
    <source>
        <dbReference type="EMBL" id="CAB9525711.1"/>
    </source>
</evidence>
<organism evidence="1 2">
    <name type="scientific">Seminavis robusta</name>
    <dbReference type="NCBI Taxonomy" id="568900"/>
    <lineage>
        <taxon>Eukaryota</taxon>
        <taxon>Sar</taxon>
        <taxon>Stramenopiles</taxon>
        <taxon>Ochrophyta</taxon>
        <taxon>Bacillariophyta</taxon>
        <taxon>Bacillariophyceae</taxon>
        <taxon>Bacillariophycidae</taxon>
        <taxon>Naviculales</taxon>
        <taxon>Naviculaceae</taxon>
        <taxon>Seminavis</taxon>
    </lineage>
</organism>
<comment type="caution">
    <text evidence="1">The sequence shown here is derived from an EMBL/GenBank/DDBJ whole genome shotgun (WGS) entry which is preliminary data.</text>
</comment>
<name>A0A9N8ER23_9STRA</name>
<protein>
    <submittedName>
        <fullName evidence="1">Uncharacterized protein</fullName>
    </submittedName>
</protein>
<dbReference type="Proteomes" id="UP001153069">
    <property type="component" value="Unassembled WGS sequence"/>
</dbReference>
<dbReference type="AlphaFoldDB" id="A0A9N8ER23"/>
<dbReference type="EMBL" id="CAICTM010001714">
    <property type="protein sequence ID" value="CAB9525711.1"/>
    <property type="molecule type" value="Genomic_DNA"/>
</dbReference>
<sequence>MKMNIGNLSHEADSYGDDFAAIFGDYFSPLANEKNPSESVSPEGTPRDAAVFGQSTEAVDESPNPSINPTIDIPNNLAGLYQALFQQLLEFMSLGTLMALNPGLMPARMIPIQVLYSTTPPILPTRQCISSPLSMQVPIQPQPAPVLVARKLMLQSSHHQLMLLLQKG</sequence>